<protein>
    <recommendedName>
        <fullName evidence="3">Protein kinase domain-containing protein</fullName>
    </recommendedName>
</protein>
<evidence type="ECO:0000256" key="2">
    <source>
        <dbReference type="ARBA" id="ARBA00022840"/>
    </source>
</evidence>
<dbReference type="Proteomes" id="UP000631114">
    <property type="component" value="Unassembled WGS sequence"/>
</dbReference>
<dbReference type="Pfam" id="PF07714">
    <property type="entry name" value="PK_Tyr_Ser-Thr"/>
    <property type="match status" value="1"/>
</dbReference>
<dbReference type="AlphaFoldDB" id="A0A835MBZ3"/>
<sequence length="225" mass="24778">MPHLCDCGLAVLRSLTSNSVKLKASELAISCMGYTAPENSQPGVDQLESDIYAFGVLLLELLTGRKPFDSDGVIERADSYKHMSVIVELKSVELLVDLMRFPGQLILCSTRAIFMSHIAAARESDSAENDSCDSPLEPNSPLYGYADRADAECLEHDEAIQPLHQQRLEASSNVAGPSLRNVMLRPTTSLDRNLSSLSHSEPNIANTFWRRSRRKVIAEQRTASS</sequence>
<evidence type="ECO:0000313" key="5">
    <source>
        <dbReference type="Proteomes" id="UP000631114"/>
    </source>
</evidence>
<dbReference type="OrthoDB" id="339325at2759"/>
<accession>A0A835MBZ3</accession>
<evidence type="ECO:0000259" key="3">
    <source>
        <dbReference type="PROSITE" id="PS50011"/>
    </source>
</evidence>
<dbReference type="SUPFAM" id="SSF56112">
    <property type="entry name" value="Protein kinase-like (PK-like)"/>
    <property type="match status" value="1"/>
</dbReference>
<dbReference type="InterPro" id="IPR011009">
    <property type="entry name" value="Kinase-like_dom_sf"/>
</dbReference>
<evidence type="ECO:0000313" key="4">
    <source>
        <dbReference type="EMBL" id="KAF9618176.1"/>
    </source>
</evidence>
<feature type="domain" description="Protein kinase" evidence="3">
    <location>
        <begin position="1"/>
        <end position="179"/>
    </location>
</feature>
<name>A0A835MBZ3_9MAGN</name>
<keyword evidence="1" id="KW-0547">Nucleotide-binding</keyword>
<dbReference type="GO" id="GO:0005886">
    <property type="term" value="C:plasma membrane"/>
    <property type="evidence" value="ECO:0007669"/>
    <property type="project" value="TreeGrafter"/>
</dbReference>
<comment type="caution">
    <text evidence="4">The sequence shown here is derived from an EMBL/GenBank/DDBJ whole genome shotgun (WGS) entry which is preliminary data.</text>
</comment>
<feature type="non-terminal residue" evidence="4">
    <location>
        <position position="225"/>
    </location>
</feature>
<dbReference type="PANTHER" id="PTHR27001">
    <property type="entry name" value="OS01G0253100 PROTEIN"/>
    <property type="match status" value="1"/>
</dbReference>
<keyword evidence="5" id="KW-1185">Reference proteome</keyword>
<dbReference type="GO" id="GO:0005524">
    <property type="term" value="F:ATP binding"/>
    <property type="evidence" value="ECO:0007669"/>
    <property type="project" value="UniProtKB-KW"/>
</dbReference>
<dbReference type="InterPro" id="IPR000719">
    <property type="entry name" value="Prot_kinase_dom"/>
</dbReference>
<proteinExistence type="predicted"/>
<organism evidence="4 5">
    <name type="scientific">Coptis chinensis</name>
    <dbReference type="NCBI Taxonomy" id="261450"/>
    <lineage>
        <taxon>Eukaryota</taxon>
        <taxon>Viridiplantae</taxon>
        <taxon>Streptophyta</taxon>
        <taxon>Embryophyta</taxon>
        <taxon>Tracheophyta</taxon>
        <taxon>Spermatophyta</taxon>
        <taxon>Magnoliopsida</taxon>
        <taxon>Ranunculales</taxon>
        <taxon>Ranunculaceae</taxon>
        <taxon>Coptidoideae</taxon>
        <taxon>Coptis</taxon>
    </lineage>
</organism>
<dbReference type="Gene3D" id="1.10.510.10">
    <property type="entry name" value="Transferase(Phosphotransferase) domain 1"/>
    <property type="match status" value="1"/>
</dbReference>
<gene>
    <name evidence="4" type="ORF">IFM89_000645</name>
</gene>
<dbReference type="EMBL" id="JADFTS010000002">
    <property type="protein sequence ID" value="KAF9618176.1"/>
    <property type="molecule type" value="Genomic_DNA"/>
</dbReference>
<keyword evidence="2" id="KW-0067">ATP-binding</keyword>
<dbReference type="PANTHER" id="PTHR27001:SF8">
    <property type="entry name" value="PROTEIN STRUBBELIG-RECEPTOR FAMILY 2"/>
    <property type="match status" value="1"/>
</dbReference>
<dbReference type="InterPro" id="IPR001245">
    <property type="entry name" value="Ser-Thr/Tyr_kinase_cat_dom"/>
</dbReference>
<dbReference type="GO" id="GO:0004672">
    <property type="term" value="F:protein kinase activity"/>
    <property type="evidence" value="ECO:0007669"/>
    <property type="project" value="InterPro"/>
</dbReference>
<dbReference type="PROSITE" id="PS50011">
    <property type="entry name" value="PROTEIN_KINASE_DOM"/>
    <property type="match status" value="1"/>
</dbReference>
<reference evidence="4 5" key="1">
    <citation type="submission" date="2020-10" db="EMBL/GenBank/DDBJ databases">
        <title>The Coptis chinensis genome and diversification of protoberbering-type alkaloids.</title>
        <authorList>
            <person name="Wang B."/>
            <person name="Shu S."/>
            <person name="Song C."/>
            <person name="Liu Y."/>
        </authorList>
    </citation>
    <scope>NUCLEOTIDE SEQUENCE [LARGE SCALE GENOMIC DNA]</scope>
    <source>
        <strain evidence="4">HL-2020</strain>
        <tissue evidence="4">Leaf</tissue>
    </source>
</reference>
<evidence type="ECO:0000256" key="1">
    <source>
        <dbReference type="ARBA" id="ARBA00022741"/>
    </source>
</evidence>